<evidence type="ECO:0000313" key="4">
    <source>
        <dbReference type="Proteomes" id="UP000030748"/>
    </source>
</evidence>
<dbReference type="SUPFAM" id="SSF81606">
    <property type="entry name" value="PP2C-like"/>
    <property type="match status" value="1"/>
</dbReference>
<dbReference type="PhylomeDB" id="A0A022PYZ9"/>
<comment type="cofactor">
    <cofactor evidence="1">
        <name>Mg(2+)</name>
        <dbReference type="ChEBI" id="CHEBI:18420"/>
    </cofactor>
</comment>
<reference evidence="3 4" key="1">
    <citation type="journal article" date="2013" name="Proc. Natl. Acad. Sci. U.S.A.">
        <title>Fine-scale variation in meiotic recombination in Mimulus inferred from population shotgun sequencing.</title>
        <authorList>
            <person name="Hellsten U."/>
            <person name="Wright K.M."/>
            <person name="Jenkins J."/>
            <person name="Shu S."/>
            <person name="Yuan Y."/>
            <person name="Wessler S.R."/>
            <person name="Schmutz J."/>
            <person name="Willis J.H."/>
            <person name="Rokhsar D.S."/>
        </authorList>
    </citation>
    <scope>NUCLEOTIDE SEQUENCE [LARGE SCALE GENOMIC DNA]</scope>
    <source>
        <strain evidence="4">cv. DUN x IM62</strain>
    </source>
</reference>
<dbReference type="AlphaFoldDB" id="A0A022PYZ9"/>
<organism evidence="3 4">
    <name type="scientific">Erythranthe guttata</name>
    <name type="common">Yellow monkey flower</name>
    <name type="synonym">Mimulus guttatus</name>
    <dbReference type="NCBI Taxonomy" id="4155"/>
    <lineage>
        <taxon>Eukaryota</taxon>
        <taxon>Viridiplantae</taxon>
        <taxon>Streptophyta</taxon>
        <taxon>Embryophyta</taxon>
        <taxon>Tracheophyta</taxon>
        <taxon>Spermatophyta</taxon>
        <taxon>Magnoliopsida</taxon>
        <taxon>eudicotyledons</taxon>
        <taxon>Gunneridae</taxon>
        <taxon>Pentapetalae</taxon>
        <taxon>asterids</taxon>
        <taxon>lamiids</taxon>
        <taxon>Lamiales</taxon>
        <taxon>Phrymaceae</taxon>
        <taxon>Erythranthe</taxon>
    </lineage>
</organism>
<dbReference type="PANTHER" id="PTHR12320:SF81">
    <property type="entry name" value="PROTEIN PHOSPHATASE 2C 23-RELATED"/>
    <property type="match status" value="1"/>
</dbReference>
<sequence>MMMFEAQSFYIPKDNPLKPYGEDAHFINKAAQVIGVADGVGGWAKKGIDAGEYARELMRHAENAVYDRRPGTTYPSTILQEAAHRTEAPGSSTACIVSLTADVLMAANVGDSGFAVIRKGKTCYKSPVQQHAFNHPYQLGNSAACDAPEKADNVSVRVEVGDVVVVATDGLFDNLHPKEIEDIVDACMDWSRLPEDLARTAYLKSGGFGHRPRGPFAVEARAELLGLAEKTCKGKYRDDFKYAEHKSKYGRNITTGGKKDDITVVVAHIVPSHFNNLSNLC</sequence>
<dbReference type="OrthoDB" id="60843at2759"/>
<comment type="cofactor">
    <cofactor evidence="1">
        <name>Mn(2+)</name>
        <dbReference type="ChEBI" id="CHEBI:29035"/>
    </cofactor>
</comment>
<comment type="similarity">
    <text evidence="1">Belongs to the PP2C family.</text>
</comment>
<comment type="catalytic activity">
    <reaction evidence="1">
        <text>O-phospho-L-seryl-[protein] + H2O = L-seryl-[protein] + phosphate</text>
        <dbReference type="Rhea" id="RHEA:20629"/>
        <dbReference type="Rhea" id="RHEA-COMP:9863"/>
        <dbReference type="Rhea" id="RHEA-COMP:11604"/>
        <dbReference type="ChEBI" id="CHEBI:15377"/>
        <dbReference type="ChEBI" id="CHEBI:29999"/>
        <dbReference type="ChEBI" id="CHEBI:43474"/>
        <dbReference type="ChEBI" id="CHEBI:83421"/>
        <dbReference type="EC" id="3.1.3.16"/>
    </reaction>
</comment>
<accession>A0A022PYZ9</accession>
<dbReference type="PROSITE" id="PS51746">
    <property type="entry name" value="PPM_2"/>
    <property type="match status" value="1"/>
</dbReference>
<keyword evidence="1" id="KW-0479">Metal-binding</keyword>
<dbReference type="SMART" id="SM00332">
    <property type="entry name" value="PP2Cc"/>
    <property type="match status" value="1"/>
</dbReference>
<feature type="domain" description="PPM-type phosphatase" evidence="2">
    <location>
        <begin position="8"/>
        <end position="269"/>
    </location>
</feature>
<keyword evidence="1" id="KW-0460">Magnesium</keyword>
<keyword evidence="1" id="KW-0904">Protein phosphatase</keyword>
<dbReference type="InterPro" id="IPR001932">
    <property type="entry name" value="PPM-type_phosphatase-like_dom"/>
</dbReference>
<dbReference type="InterPro" id="IPR036457">
    <property type="entry name" value="PPM-type-like_dom_sf"/>
</dbReference>
<name>A0A022PYZ9_ERYGU</name>
<dbReference type="OMA" id="THICPCG"/>
<dbReference type="KEGG" id="egt:105975479"/>
<dbReference type="GO" id="GO:0004722">
    <property type="term" value="F:protein serine/threonine phosphatase activity"/>
    <property type="evidence" value="ECO:0000318"/>
    <property type="project" value="GO_Central"/>
</dbReference>
<dbReference type="EC" id="3.1.3.16" evidence="1"/>
<gene>
    <name evidence="3" type="ORF">MIMGU_mgv1a022753mg</name>
</gene>
<dbReference type="PANTHER" id="PTHR12320">
    <property type="entry name" value="PROTEIN PHOSPHATASE 2C"/>
    <property type="match status" value="1"/>
</dbReference>
<dbReference type="Proteomes" id="UP000030748">
    <property type="component" value="Unassembled WGS sequence"/>
</dbReference>
<dbReference type="GO" id="GO:0046872">
    <property type="term" value="F:metal ion binding"/>
    <property type="evidence" value="ECO:0007669"/>
    <property type="project" value="UniProtKB-UniRule"/>
</dbReference>
<keyword evidence="1" id="KW-0378">Hydrolase</keyword>
<comment type="catalytic activity">
    <reaction evidence="1">
        <text>O-phospho-L-threonyl-[protein] + H2O = L-threonyl-[protein] + phosphate</text>
        <dbReference type="Rhea" id="RHEA:47004"/>
        <dbReference type="Rhea" id="RHEA-COMP:11060"/>
        <dbReference type="Rhea" id="RHEA-COMP:11605"/>
        <dbReference type="ChEBI" id="CHEBI:15377"/>
        <dbReference type="ChEBI" id="CHEBI:30013"/>
        <dbReference type="ChEBI" id="CHEBI:43474"/>
        <dbReference type="ChEBI" id="CHEBI:61977"/>
        <dbReference type="EC" id="3.1.3.16"/>
    </reaction>
</comment>
<evidence type="ECO:0000313" key="3">
    <source>
        <dbReference type="EMBL" id="EYU21567.1"/>
    </source>
</evidence>
<dbReference type="SMART" id="SM00331">
    <property type="entry name" value="PP2C_SIG"/>
    <property type="match status" value="1"/>
</dbReference>
<dbReference type="EMBL" id="KI632223">
    <property type="protein sequence ID" value="EYU21567.1"/>
    <property type="molecule type" value="Genomic_DNA"/>
</dbReference>
<dbReference type="eggNOG" id="KOG1379">
    <property type="taxonomic scope" value="Eukaryota"/>
</dbReference>
<dbReference type="Gene3D" id="3.60.40.10">
    <property type="entry name" value="PPM-type phosphatase domain"/>
    <property type="match status" value="1"/>
</dbReference>
<dbReference type="Pfam" id="PF13672">
    <property type="entry name" value="PP2C_2"/>
    <property type="match status" value="1"/>
</dbReference>
<keyword evidence="4" id="KW-1185">Reference proteome</keyword>
<keyword evidence="1" id="KW-0464">Manganese</keyword>
<evidence type="ECO:0000256" key="1">
    <source>
        <dbReference type="RuleBase" id="RU366020"/>
    </source>
</evidence>
<protein>
    <recommendedName>
        <fullName evidence="1">Protein phosphatase</fullName>
        <ecNumber evidence="1">3.1.3.16</ecNumber>
    </recommendedName>
</protein>
<evidence type="ECO:0000259" key="2">
    <source>
        <dbReference type="PROSITE" id="PS51746"/>
    </source>
</evidence>
<proteinExistence type="inferred from homology"/>
<dbReference type="InterPro" id="IPR039123">
    <property type="entry name" value="PPTC7"/>
</dbReference>